<reference evidence="2" key="1">
    <citation type="submission" date="2025-08" db="UniProtKB">
        <authorList>
            <consortium name="RefSeq"/>
        </authorList>
    </citation>
    <scope>IDENTIFICATION</scope>
    <source>
        <tissue evidence="2">Whole body</tissue>
    </source>
</reference>
<gene>
    <name evidence="2" type="primary">LOC112463711</name>
</gene>
<dbReference type="AlphaFoldDB" id="A0A6J1QTX7"/>
<feature type="non-terminal residue" evidence="2">
    <location>
        <position position="192"/>
    </location>
</feature>
<proteinExistence type="predicted"/>
<dbReference type="RefSeq" id="XP_024885994.1">
    <property type="nucleotide sequence ID" value="XM_025030226.1"/>
</dbReference>
<protein>
    <submittedName>
        <fullName evidence="2">Uncharacterized protein LOC112463711</fullName>
    </submittedName>
</protein>
<organism evidence="1 2">
    <name type="scientific">Temnothorax curvispinosus</name>
    <dbReference type="NCBI Taxonomy" id="300111"/>
    <lineage>
        <taxon>Eukaryota</taxon>
        <taxon>Metazoa</taxon>
        <taxon>Ecdysozoa</taxon>
        <taxon>Arthropoda</taxon>
        <taxon>Hexapoda</taxon>
        <taxon>Insecta</taxon>
        <taxon>Pterygota</taxon>
        <taxon>Neoptera</taxon>
        <taxon>Endopterygota</taxon>
        <taxon>Hymenoptera</taxon>
        <taxon>Apocrita</taxon>
        <taxon>Aculeata</taxon>
        <taxon>Formicoidea</taxon>
        <taxon>Formicidae</taxon>
        <taxon>Myrmicinae</taxon>
        <taxon>Temnothorax</taxon>
    </lineage>
</organism>
<dbReference type="Proteomes" id="UP000504618">
    <property type="component" value="Unplaced"/>
</dbReference>
<dbReference type="OrthoDB" id="7552341at2759"/>
<name>A0A6J1QTX7_9HYME</name>
<sequence length="192" mass="21719">MCDNNKERYVIVRFIDDNSNSSKLLDLVPLSWVHGDEQNGYTCLYPGSCDYEHMDSWLLSLKEPEQHWESFTIEVIAYAKDLKQGKRRLKRAFKSDEIKCTDEDGCDEGQLIKMSTDVLEERLNAVKPLKHWSKPSSASVNSALVNQPKTKNNSALFRILIAGDTVVKDSIAKTLESVMVKAVELQYSGTGK</sequence>
<dbReference type="GeneID" id="112463711"/>
<evidence type="ECO:0000313" key="1">
    <source>
        <dbReference type="Proteomes" id="UP000504618"/>
    </source>
</evidence>
<accession>A0A6J1QTX7</accession>
<keyword evidence="1" id="KW-1185">Reference proteome</keyword>
<evidence type="ECO:0000313" key="2">
    <source>
        <dbReference type="RefSeq" id="XP_024885994.1"/>
    </source>
</evidence>